<feature type="region of interest" description="Disordered" evidence="1">
    <location>
        <begin position="95"/>
        <end position="135"/>
    </location>
</feature>
<name>A0A101J9Q6_9ACTN</name>
<evidence type="ECO:0000256" key="1">
    <source>
        <dbReference type="SAM" id="MobiDB-lite"/>
    </source>
</evidence>
<protein>
    <submittedName>
        <fullName evidence="2">Uncharacterized protein</fullName>
    </submittedName>
</protein>
<gene>
    <name evidence="2" type="ORF">ADL15_47440</name>
</gene>
<keyword evidence="3" id="KW-1185">Reference proteome</keyword>
<dbReference type="RefSeq" id="WP_067706960.1">
    <property type="nucleotide sequence ID" value="NZ_LLZH01000337.1"/>
</dbReference>
<comment type="caution">
    <text evidence="2">The sequence shown here is derived from an EMBL/GenBank/DDBJ whole genome shotgun (WGS) entry which is preliminary data.</text>
</comment>
<dbReference type="EMBL" id="LLZH01000337">
    <property type="protein sequence ID" value="KUL22830.1"/>
    <property type="molecule type" value="Genomic_DNA"/>
</dbReference>
<dbReference type="Proteomes" id="UP000053244">
    <property type="component" value="Unassembled WGS sequence"/>
</dbReference>
<sequence>MAAFERPCAMRASTACSRTVNPPPDGIGVAGTEHLRDDLWFHHRAAGRDPPYGVDELLAVDHPVLEQIPDRAGAVGEQLTGVQLLDVLRQHQFRQMGRAASGGERGPPYLVGDGRRQPDIDDRDVGPIPAESLLQ</sequence>
<evidence type="ECO:0000313" key="2">
    <source>
        <dbReference type="EMBL" id="KUL22830.1"/>
    </source>
</evidence>
<evidence type="ECO:0000313" key="3">
    <source>
        <dbReference type="Proteomes" id="UP000053244"/>
    </source>
</evidence>
<accession>A0A101J9Q6</accession>
<feature type="compositionally biased region" description="Basic and acidic residues" evidence="1">
    <location>
        <begin position="113"/>
        <end position="125"/>
    </location>
</feature>
<dbReference type="AlphaFoldDB" id="A0A101J9Q6"/>
<organism evidence="2 3">
    <name type="scientific">Actinoplanes awajinensis subsp. mycoplanecinus</name>
    <dbReference type="NCBI Taxonomy" id="135947"/>
    <lineage>
        <taxon>Bacteria</taxon>
        <taxon>Bacillati</taxon>
        <taxon>Actinomycetota</taxon>
        <taxon>Actinomycetes</taxon>
        <taxon>Micromonosporales</taxon>
        <taxon>Micromonosporaceae</taxon>
        <taxon>Actinoplanes</taxon>
    </lineage>
</organism>
<proteinExistence type="predicted"/>
<reference evidence="2 3" key="1">
    <citation type="submission" date="2015-10" db="EMBL/GenBank/DDBJ databases">
        <authorList>
            <person name="Gilbert D.G."/>
        </authorList>
    </citation>
    <scope>NUCLEOTIDE SEQUENCE [LARGE SCALE GENOMIC DNA]</scope>
    <source>
        <strain evidence="2 3">NRRL B-16712</strain>
    </source>
</reference>